<proteinExistence type="predicted"/>
<sequence length="155" mass="18108">MKLGVSFPGSHDYNNVLKMESEFNQKMSQLLSRKKSNQGYLMNTVRYQELIEEVKSTKQRRNKDFDDYRLLGNFDVLNISGRERLIQPKDEGNQCLKMYLPIEELFSGLHTVHLLNNHADKDIMAVQVKAKYCNVTKEVIKIYLSCCIVCKKHMD</sequence>
<accession>A0A921YM82</accession>
<evidence type="ECO:0000313" key="1">
    <source>
        <dbReference type="EMBL" id="KAG6441717.1"/>
    </source>
</evidence>
<gene>
    <name evidence="1" type="ORF">O3G_MSEX001973</name>
</gene>
<dbReference type="Proteomes" id="UP000791440">
    <property type="component" value="Unassembled WGS sequence"/>
</dbReference>
<evidence type="ECO:0000313" key="2">
    <source>
        <dbReference type="Proteomes" id="UP000791440"/>
    </source>
</evidence>
<dbReference type="EMBL" id="JH668288">
    <property type="protein sequence ID" value="KAG6441717.1"/>
    <property type="molecule type" value="Genomic_DNA"/>
</dbReference>
<organism evidence="1 2">
    <name type="scientific">Manduca sexta</name>
    <name type="common">Tobacco hawkmoth</name>
    <name type="synonym">Tobacco hornworm</name>
    <dbReference type="NCBI Taxonomy" id="7130"/>
    <lineage>
        <taxon>Eukaryota</taxon>
        <taxon>Metazoa</taxon>
        <taxon>Ecdysozoa</taxon>
        <taxon>Arthropoda</taxon>
        <taxon>Hexapoda</taxon>
        <taxon>Insecta</taxon>
        <taxon>Pterygota</taxon>
        <taxon>Neoptera</taxon>
        <taxon>Endopterygota</taxon>
        <taxon>Lepidoptera</taxon>
        <taxon>Glossata</taxon>
        <taxon>Ditrysia</taxon>
        <taxon>Bombycoidea</taxon>
        <taxon>Sphingidae</taxon>
        <taxon>Sphinginae</taxon>
        <taxon>Sphingini</taxon>
        <taxon>Manduca</taxon>
    </lineage>
</organism>
<dbReference type="AlphaFoldDB" id="A0A921YM82"/>
<name>A0A921YM82_MANSE</name>
<reference evidence="1" key="1">
    <citation type="journal article" date="2016" name="Insect Biochem. Mol. Biol.">
        <title>Multifaceted biological insights from a draft genome sequence of the tobacco hornworm moth, Manduca sexta.</title>
        <authorList>
            <person name="Kanost M.R."/>
            <person name="Arrese E.L."/>
            <person name="Cao X."/>
            <person name="Chen Y.R."/>
            <person name="Chellapilla S."/>
            <person name="Goldsmith M.R."/>
            <person name="Grosse-Wilde E."/>
            <person name="Heckel D.G."/>
            <person name="Herndon N."/>
            <person name="Jiang H."/>
            <person name="Papanicolaou A."/>
            <person name="Qu J."/>
            <person name="Soulages J.L."/>
            <person name="Vogel H."/>
            <person name="Walters J."/>
            <person name="Waterhouse R.M."/>
            <person name="Ahn S.J."/>
            <person name="Almeida F.C."/>
            <person name="An C."/>
            <person name="Aqrawi P."/>
            <person name="Bretschneider A."/>
            <person name="Bryant W.B."/>
            <person name="Bucks S."/>
            <person name="Chao H."/>
            <person name="Chevignon G."/>
            <person name="Christen J.M."/>
            <person name="Clarke D.F."/>
            <person name="Dittmer N.T."/>
            <person name="Ferguson L.C.F."/>
            <person name="Garavelou S."/>
            <person name="Gordon K.H.J."/>
            <person name="Gunaratna R.T."/>
            <person name="Han Y."/>
            <person name="Hauser F."/>
            <person name="He Y."/>
            <person name="Heidel-Fischer H."/>
            <person name="Hirsh A."/>
            <person name="Hu Y."/>
            <person name="Jiang H."/>
            <person name="Kalra D."/>
            <person name="Klinner C."/>
            <person name="Konig C."/>
            <person name="Kovar C."/>
            <person name="Kroll A.R."/>
            <person name="Kuwar S.S."/>
            <person name="Lee S.L."/>
            <person name="Lehman R."/>
            <person name="Li K."/>
            <person name="Li Z."/>
            <person name="Liang H."/>
            <person name="Lovelace S."/>
            <person name="Lu Z."/>
            <person name="Mansfield J.H."/>
            <person name="McCulloch K.J."/>
            <person name="Mathew T."/>
            <person name="Morton B."/>
            <person name="Muzny D.M."/>
            <person name="Neunemann D."/>
            <person name="Ongeri F."/>
            <person name="Pauchet Y."/>
            <person name="Pu L.L."/>
            <person name="Pyrousis I."/>
            <person name="Rao X.J."/>
            <person name="Redding A."/>
            <person name="Roesel C."/>
            <person name="Sanchez-Gracia A."/>
            <person name="Schaack S."/>
            <person name="Shukla A."/>
            <person name="Tetreau G."/>
            <person name="Wang Y."/>
            <person name="Xiong G.H."/>
            <person name="Traut W."/>
            <person name="Walsh T.K."/>
            <person name="Worley K.C."/>
            <person name="Wu D."/>
            <person name="Wu W."/>
            <person name="Wu Y.Q."/>
            <person name="Zhang X."/>
            <person name="Zou Z."/>
            <person name="Zucker H."/>
            <person name="Briscoe A.D."/>
            <person name="Burmester T."/>
            <person name="Clem R.J."/>
            <person name="Feyereisen R."/>
            <person name="Grimmelikhuijzen C.J.P."/>
            <person name="Hamodrakas S.J."/>
            <person name="Hansson B.S."/>
            <person name="Huguet E."/>
            <person name="Jermiin L.S."/>
            <person name="Lan Q."/>
            <person name="Lehman H.K."/>
            <person name="Lorenzen M."/>
            <person name="Merzendorfer H."/>
            <person name="Michalopoulos I."/>
            <person name="Morton D.B."/>
            <person name="Muthukrishnan S."/>
            <person name="Oakeshott J.G."/>
            <person name="Palmer W."/>
            <person name="Park Y."/>
            <person name="Passarelli A.L."/>
            <person name="Rozas J."/>
            <person name="Schwartz L.M."/>
            <person name="Smith W."/>
            <person name="Southgate A."/>
            <person name="Vilcinskas A."/>
            <person name="Vogt R."/>
            <person name="Wang P."/>
            <person name="Werren J."/>
            <person name="Yu X.Q."/>
            <person name="Zhou J.J."/>
            <person name="Brown S.J."/>
            <person name="Scherer S.E."/>
            <person name="Richards S."/>
            <person name="Blissard G.W."/>
        </authorList>
    </citation>
    <scope>NUCLEOTIDE SEQUENCE</scope>
</reference>
<keyword evidence="2" id="KW-1185">Reference proteome</keyword>
<comment type="caution">
    <text evidence="1">The sequence shown here is derived from an EMBL/GenBank/DDBJ whole genome shotgun (WGS) entry which is preliminary data.</text>
</comment>
<reference evidence="1" key="2">
    <citation type="submission" date="2020-12" db="EMBL/GenBank/DDBJ databases">
        <authorList>
            <person name="Kanost M."/>
        </authorList>
    </citation>
    <scope>NUCLEOTIDE SEQUENCE</scope>
</reference>
<protein>
    <submittedName>
        <fullName evidence="1">Uncharacterized protein</fullName>
    </submittedName>
</protein>